<reference evidence="3" key="1">
    <citation type="submission" date="2016-08" db="EMBL/GenBank/DDBJ databases">
        <authorList>
            <person name="Varghese N."/>
            <person name="Submissions Spin"/>
        </authorList>
    </citation>
    <scope>NUCLEOTIDE SEQUENCE [LARGE SCALE GENOMIC DNA]</scope>
    <source>
        <strain evidence="3">HAMBI 2971</strain>
    </source>
</reference>
<gene>
    <name evidence="2" type="ORF">GA0061102_10473</name>
</gene>
<keyword evidence="1" id="KW-0812">Transmembrane</keyword>
<dbReference type="OrthoDB" id="8387462at2"/>
<keyword evidence="1" id="KW-1133">Transmembrane helix</keyword>
<keyword evidence="1" id="KW-0472">Membrane</keyword>
<organism evidence="2 3">
    <name type="scientific">Rhizobium miluonense</name>
    <dbReference type="NCBI Taxonomy" id="411945"/>
    <lineage>
        <taxon>Bacteria</taxon>
        <taxon>Pseudomonadati</taxon>
        <taxon>Pseudomonadota</taxon>
        <taxon>Alphaproteobacteria</taxon>
        <taxon>Hyphomicrobiales</taxon>
        <taxon>Rhizobiaceae</taxon>
        <taxon>Rhizobium/Agrobacterium group</taxon>
        <taxon>Rhizobium</taxon>
    </lineage>
</organism>
<dbReference type="EMBL" id="FMAH01000047">
    <property type="protein sequence ID" value="SCB45026.1"/>
    <property type="molecule type" value="Genomic_DNA"/>
</dbReference>
<keyword evidence="3" id="KW-1185">Reference proteome</keyword>
<evidence type="ECO:0000313" key="2">
    <source>
        <dbReference type="EMBL" id="SCB45026.1"/>
    </source>
</evidence>
<name>A0A1C3WYQ6_9HYPH</name>
<dbReference type="AlphaFoldDB" id="A0A1C3WYQ6"/>
<evidence type="ECO:0000313" key="3">
    <source>
        <dbReference type="Proteomes" id="UP000199435"/>
    </source>
</evidence>
<protein>
    <submittedName>
        <fullName evidence="2">Uncharacterized protein</fullName>
    </submittedName>
</protein>
<accession>A0A1C3WYQ6</accession>
<dbReference type="Proteomes" id="UP000199435">
    <property type="component" value="Unassembled WGS sequence"/>
</dbReference>
<proteinExistence type="predicted"/>
<dbReference type="RefSeq" id="WP_092854973.1">
    <property type="nucleotide sequence ID" value="NZ_FMAH01000047.1"/>
</dbReference>
<sequence>MDISHNHHHISPLAIAALVAAVGLFAVVHGGYLKHAFHKEILASIDPATVITATDMVSRMPERRAVLPRQDKAETASVR</sequence>
<evidence type="ECO:0000256" key="1">
    <source>
        <dbReference type="SAM" id="Phobius"/>
    </source>
</evidence>
<feature type="transmembrane region" description="Helical" evidence="1">
    <location>
        <begin position="12"/>
        <end position="33"/>
    </location>
</feature>